<keyword evidence="4" id="KW-0175">Coiled coil</keyword>
<evidence type="ECO:0000256" key="1">
    <source>
        <dbReference type="ARBA" id="ARBA00022737"/>
    </source>
</evidence>
<dbReference type="EMBL" id="LODT01000016">
    <property type="protein sequence ID" value="KYR00088.1"/>
    <property type="molecule type" value="Genomic_DNA"/>
</dbReference>
<gene>
    <name evidence="6" type="ORF">DLAC_03234</name>
</gene>
<dbReference type="Gene3D" id="3.30.70.330">
    <property type="match status" value="3"/>
</dbReference>
<evidence type="ECO:0000313" key="6">
    <source>
        <dbReference type="EMBL" id="KYR00088.1"/>
    </source>
</evidence>
<feature type="domain" description="RRM" evidence="5">
    <location>
        <begin position="3"/>
        <end position="84"/>
    </location>
</feature>
<feature type="coiled-coil region" evidence="4">
    <location>
        <begin position="168"/>
        <end position="195"/>
    </location>
</feature>
<dbReference type="InterPro" id="IPR002343">
    <property type="entry name" value="Hud_Sxl_RNA"/>
</dbReference>
<dbReference type="OMA" id="FPCHPAP"/>
<dbReference type="InterPro" id="IPR000504">
    <property type="entry name" value="RRM_dom"/>
</dbReference>
<dbReference type="Proteomes" id="UP000076078">
    <property type="component" value="Unassembled WGS sequence"/>
</dbReference>
<protein>
    <submittedName>
        <fullName evidence="6">RNA-binding region RNP-1 domain-containing protein</fullName>
    </submittedName>
</protein>
<dbReference type="SUPFAM" id="SSF54928">
    <property type="entry name" value="RNA-binding domain, RBD"/>
    <property type="match status" value="2"/>
</dbReference>
<dbReference type="FunFam" id="3.30.70.330:FF:000013">
    <property type="entry name" value="CUGBP Elav-like family member 1 isoform 2"/>
    <property type="match status" value="1"/>
</dbReference>
<dbReference type="PANTHER" id="PTHR48027">
    <property type="entry name" value="HETEROGENEOUS NUCLEAR RIBONUCLEOPROTEIN 87F-RELATED"/>
    <property type="match status" value="1"/>
</dbReference>
<evidence type="ECO:0000256" key="2">
    <source>
        <dbReference type="ARBA" id="ARBA00022884"/>
    </source>
</evidence>
<dbReference type="FunCoup" id="A0A152A1G4">
    <property type="interactions" value="6"/>
</dbReference>
<dbReference type="Pfam" id="PF00076">
    <property type="entry name" value="RRM_1"/>
    <property type="match status" value="3"/>
</dbReference>
<dbReference type="GO" id="GO:0005737">
    <property type="term" value="C:cytoplasm"/>
    <property type="evidence" value="ECO:0007669"/>
    <property type="project" value="UniProtKB-ARBA"/>
</dbReference>
<evidence type="ECO:0000256" key="3">
    <source>
        <dbReference type="PROSITE-ProRule" id="PRU00176"/>
    </source>
</evidence>
<dbReference type="InterPro" id="IPR035979">
    <property type="entry name" value="RBD_domain_sf"/>
</dbReference>
<dbReference type="GO" id="GO:0010629">
    <property type="term" value="P:negative regulation of gene expression"/>
    <property type="evidence" value="ECO:0007669"/>
    <property type="project" value="UniProtKB-ARBA"/>
</dbReference>
<dbReference type="AlphaFoldDB" id="A0A152A1G4"/>
<dbReference type="SMART" id="SM00361">
    <property type="entry name" value="RRM_1"/>
    <property type="match status" value="2"/>
</dbReference>
<accession>A0A152A1G4</accession>
<keyword evidence="7" id="KW-1185">Reference proteome</keyword>
<dbReference type="InParanoid" id="A0A152A1G4"/>
<feature type="domain" description="RRM" evidence="5">
    <location>
        <begin position="341"/>
        <end position="419"/>
    </location>
</feature>
<evidence type="ECO:0000259" key="5">
    <source>
        <dbReference type="PROSITE" id="PS50102"/>
    </source>
</evidence>
<dbReference type="GO" id="GO:1990904">
    <property type="term" value="C:ribonucleoprotein complex"/>
    <property type="evidence" value="ECO:0007669"/>
    <property type="project" value="InterPro"/>
</dbReference>
<dbReference type="OrthoDB" id="410044at2759"/>
<keyword evidence="2 3" id="KW-0694">RNA-binding</keyword>
<dbReference type="InterPro" id="IPR012677">
    <property type="entry name" value="Nucleotide-bd_a/b_plait_sf"/>
</dbReference>
<dbReference type="STRING" id="361077.A0A152A1G4"/>
<dbReference type="SMART" id="SM00360">
    <property type="entry name" value="RRM"/>
    <property type="match status" value="3"/>
</dbReference>
<keyword evidence="1" id="KW-0677">Repeat</keyword>
<name>A0A152A1G4_TIELA</name>
<dbReference type="CDD" id="cd12362">
    <property type="entry name" value="RRM3_CELF1-6"/>
    <property type="match status" value="1"/>
</dbReference>
<dbReference type="FunFam" id="3.30.70.330:FF:000383">
    <property type="entry name" value="Sex lethal, isoform D"/>
    <property type="match status" value="1"/>
</dbReference>
<dbReference type="InterPro" id="IPR003954">
    <property type="entry name" value="RRM_euk-type"/>
</dbReference>
<dbReference type="PRINTS" id="PR00961">
    <property type="entry name" value="HUDSXLRNA"/>
</dbReference>
<proteinExistence type="predicted"/>
<feature type="domain" description="RRM" evidence="5">
    <location>
        <begin position="91"/>
        <end position="170"/>
    </location>
</feature>
<dbReference type="InterPro" id="IPR052462">
    <property type="entry name" value="SLIRP/GR-RBP-like"/>
</dbReference>
<dbReference type="PROSITE" id="PS50102">
    <property type="entry name" value="RRM"/>
    <property type="match status" value="3"/>
</dbReference>
<organism evidence="6 7">
    <name type="scientific">Tieghemostelium lacteum</name>
    <name type="common">Slime mold</name>
    <name type="synonym">Dictyostelium lacteum</name>
    <dbReference type="NCBI Taxonomy" id="361077"/>
    <lineage>
        <taxon>Eukaryota</taxon>
        <taxon>Amoebozoa</taxon>
        <taxon>Evosea</taxon>
        <taxon>Eumycetozoa</taxon>
        <taxon>Dictyostelia</taxon>
        <taxon>Dictyosteliales</taxon>
        <taxon>Raperosteliaceae</taxon>
        <taxon>Tieghemostelium</taxon>
    </lineage>
</organism>
<evidence type="ECO:0000256" key="4">
    <source>
        <dbReference type="SAM" id="Coils"/>
    </source>
</evidence>
<comment type="caution">
    <text evidence="6">The sequence shown here is derived from an EMBL/GenBank/DDBJ whole genome shotgun (WGS) entry which is preliminary data.</text>
</comment>
<reference evidence="6 7" key="1">
    <citation type="submission" date="2015-12" db="EMBL/GenBank/DDBJ databases">
        <title>Dictyostelia acquired genes for synthesis and detection of signals that induce cell-type specialization by lateral gene transfer from prokaryotes.</title>
        <authorList>
            <person name="Gloeckner G."/>
            <person name="Schaap P."/>
        </authorList>
    </citation>
    <scope>NUCLEOTIDE SEQUENCE [LARGE SCALE GENOMIC DNA]</scope>
    <source>
        <strain evidence="6 7">TK</strain>
    </source>
</reference>
<evidence type="ECO:0000313" key="7">
    <source>
        <dbReference type="Proteomes" id="UP000076078"/>
    </source>
</evidence>
<sequence length="430" mass="47857">MAIKLFVGQIPKAYTEDEIKQMFKDYGEILEVSLIRGKQNNQPQGCAFILLENKELADKAIEDLHDSKKFPGVSNNLQVKYADSEQEKLTTKLFVGMLPKSYDEEKIKTLFGLYGTVEEVWVLRYTNKESKGCGFIKFENRDSCQRAIDDLAGTKLEGSSSNLVVKFADTENDKKKKQKQQIQQLQRQQQQQFQQFSMATPFVPQKMNSQPLFVNPFLNLSNPMTNFNFLPIESSPSILGTPPIMGDGIYDFYSTPSFDGGGGGGGRVNGGGAMNNQQSQFYQGRQGNQNNQMNMMNMMMTNGSYPQNQNGNNYNQNQQMQLAQQNQNGGKKNQSVGPSGSNLFAYNIPTVYSDNDLFLLFQPYGMVVSAKVYIDKNTNLSKGFGFVSYDNPASASLAINNLNGMMLGGKKLKVSLKNQSNGNSGGSQPY</sequence>
<dbReference type="GO" id="GO:0009967">
    <property type="term" value="P:positive regulation of signal transduction"/>
    <property type="evidence" value="ECO:0007669"/>
    <property type="project" value="UniProtKB-ARBA"/>
</dbReference>
<dbReference type="GO" id="GO:0003729">
    <property type="term" value="F:mRNA binding"/>
    <property type="evidence" value="ECO:0007669"/>
    <property type="project" value="UniProtKB-ARBA"/>
</dbReference>